<reference evidence="3 4" key="1">
    <citation type="journal article" date="2014" name="BMC Biol.">
        <title>A comprehensive evaluation of rodent malaria parasite genomes and gene expression.</title>
        <authorList>
            <person name="Otto T.D."/>
            <person name="Bohme U."/>
            <person name="Jackson A.P."/>
            <person name="Hunt M."/>
            <person name="Franke-Fayard B."/>
            <person name="Hoeijmakers W.A."/>
            <person name="Religa A.A."/>
            <person name="Robertson L."/>
            <person name="Sanders M."/>
            <person name="Ogun S.A."/>
            <person name="Cunningham D."/>
            <person name="Erhart A."/>
            <person name="Billker O."/>
            <person name="Khan S.M."/>
            <person name="Stunnenberg H.G."/>
            <person name="Langhorne J."/>
            <person name="Holder A.A."/>
            <person name="Waters A.P."/>
            <person name="Newbold C.I."/>
            <person name="Pain A."/>
            <person name="Berriman M."/>
            <person name="Janse C.J."/>
        </authorList>
    </citation>
    <scope>NUCLEOTIDE SEQUENCE [LARGE SCALE GENOMIC DNA]</scope>
    <source>
        <strain evidence="2 3">17X</strain>
        <strain evidence="1 4">YM</strain>
    </source>
</reference>
<dbReference type="Proteomes" id="UP000072904">
    <property type="component" value="Chromosome 9"/>
</dbReference>
<dbReference type="KEGG" id="pyo:PY17X_0908200"/>
<evidence type="ECO:0000313" key="2">
    <source>
        <dbReference type="EMBL" id="VTZ78274.1"/>
    </source>
</evidence>
<dbReference type="EMBL" id="LK934637">
    <property type="protein sequence ID" value="CDU17857.1"/>
    <property type="molecule type" value="Genomic_DNA"/>
</dbReference>
<evidence type="ECO:0000313" key="1">
    <source>
        <dbReference type="EMBL" id="CDU17857.1"/>
    </source>
</evidence>
<sequence length="233" mass="27861">MENIKNSKNLCTFINLFTTRVILLESKKRNEAIMQRKQIYTYIINEDFEMTHKHICLILRNEIESLTCNILIRLCNELIWIINSQKNNNDIKKKCIRNIFYCANKLNIGNTESLRLYMIKYFGNKFIENIETDYIILDKNICKLVNKYTFTRQEIRDMKNKLQHEMNIPINNKIKQCFCNFCTNPQTSFTFSKLNKHENITSIAQQYSHYAENIYDAEKKEILAEIEKKLILS</sequence>
<dbReference type="InterPro" id="IPR042277">
    <property type="entry name" value="IST1-like"/>
</dbReference>
<organism evidence="1 4">
    <name type="scientific">Plasmodium yoelii</name>
    <dbReference type="NCBI Taxonomy" id="5861"/>
    <lineage>
        <taxon>Eukaryota</taxon>
        <taxon>Sar</taxon>
        <taxon>Alveolata</taxon>
        <taxon>Apicomplexa</taxon>
        <taxon>Aconoidasida</taxon>
        <taxon>Haemosporida</taxon>
        <taxon>Plasmodiidae</taxon>
        <taxon>Plasmodium</taxon>
        <taxon>Plasmodium (Vinckeia)</taxon>
    </lineage>
</organism>
<name>A0A078K7I1_PLAYE</name>
<dbReference type="VEuPathDB" id="PlasmoDB:PY05499"/>
<dbReference type="VEuPathDB" id="PlasmoDB:Py17XNL_000900108"/>
<dbReference type="Gene3D" id="1.20.1260.60">
    <property type="entry name" value="Vacuolar protein sorting-associated protein Ist1"/>
    <property type="match status" value="1"/>
</dbReference>
<evidence type="ECO:0000313" key="4">
    <source>
        <dbReference type="Proteomes" id="UP000072904"/>
    </source>
</evidence>
<dbReference type="VEuPathDB" id="PlasmoDB:PYYM_0907700"/>
<evidence type="ECO:0000313" key="3">
    <source>
        <dbReference type="Proteomes" id="UP000072874"/>
    </source>
</evidence>
<reference evidence="2" key="4">
    <citation type="submission" date="2019-05" db="EMBL/GenBank/DDBJ databases">
        <authorList>
            <consortium name="Pathogen Informatics"/>
        </authorList>
    </citation>
    <scope>NUCLEOTIDE SEQUENCE</scope>
    <source>
        <strain evidence="2">17X</strain>
    </source>
</reference>
<dbReference type="GeneID" id="3791308"/>
<protein>
    <submittedName>
        <fullName evidence="1">Uncharacterized protein</fullName>
    </submittedName>
</protein>
<dbReference type="OrthoDB" id="374990at2759"/>
<dbReference type="VEuPathDB" id="PlasmoDB:PY17X_0908200"/>
<dbReference type="EMBL" id="LM993663">
    <property type="protein sequence ID" value="VTZ78274.1"/>
    <property type="molecule type" value="Genomic_DNA"/>
</dbReference>
<dbReference type="Proteomes" id="UP000072874">
    <property type="component" value="Chromosome 9"/>
</dbReference>
<dbReference type="OMA" id="YCANKLN"/>
<proteinExistence type="predicted"/>
<dbReference type="RefSeq" id="XP_022812135.1">
    <property type="nucleotide sequence ID" value="XM_022955921.1"/>
</dbReference>
<dbReference type="AlphaFoldDB" id="A0A078K7I1"/>
<gene>
    <name evidence="2" type="ORF">PY17X_0908200</name>
    <name evidence="1" type="ORF">PYYM_0907700</name>
</gene>
<accession>A0A078K7I1</accession>
<reference evidence="2" key="3">
    <citation type="submission" date="2014-05" db="EMBL/GenBank/DDBJ databases">
        <authorList>
            <person name="Aslett M.A."/>
            <person name="De Silva N."/>
        </authorList>
    </citation>
    <scope>NUCLEOTIDE SEQUENCE</scope>
    <source>
        <strain evidence="2">17X</strain>
    </source>
</reference>
<reference evidence="1" key="2">
    <citation type="submission" date="2014-05" db="EMBL/GenBank/DDBJ databases">
        <authorList>
            <person name="Aslett A.Martin."/>
            <person name="De Silva Nishadi"/>
        </authorList>
    </citation>
    <scope>NUCLEOTIDE SEQUENCE</scope>
    <source>
        <strain evidence="1">YM</strain>
    </source>
</reference>